<dbReference type="PANTHER" id="PTHR45786">
    <property type="entry name" value="DNA BINDING PROTEIN-LIKE"/>
    <property type="match status" value="1"/>
</dbReference>
<dbReference type="Proteomes" id="UP000198211">
    <property type="component" value="Unassembled WGS sequence"/>
</dbReference>
<dbReference type="EMBL" id="NBNE01004383">
    <property type="protein sequence ID" value="OWZ05530.1"/>
    <property type="molecule type" value="Genomic_DNA"/>
</dbReference>
<dbReference type="Pfam" id="PF14214">
    <property type="entry name" value="Helitron_like_N"/>
    <property type="match status" value="1"/>
</dbReference>
<keyword evidence="3" id="KW-0547">Nucleotide-binding</keyword>
<evidence type="ECO:0000256" key="1">
    <source>
        <dbReference type="SAM" id="MobiDB-lite"/>
    </source>
</evidence>
<feature type="region of interest" description="Disordered" evidence="1">
    <location>
        <begin position="1"/>
        <end position="25"/>
    </location>
</feature>
<keyword evidence="4" id="KW-1185">Reference proteome</keyword>
<reference evidence="4" key="1">
    <citation type="submission" date="2017-03" db="EMBL/GenBank/DDBJ databases">
        <title>Phytopthora megakarya and P. palmivora, two closely related causual agents of cacao black pod achieved similar genome size and gene model numbers by different mechanisms.</title>
        <authorList>
            <person name="Ali S."/>
            <person name="Shao J."/>
            <person name="Larry D.J."/>
            <person name="Kronmiller B."/>
            <person name="Shen D."/>
            <person name="Strem M.D."/>
            <person name="Melnick R.L."/>
            <person name="Guiltinan M.J."/>
            <person name="Tyler B.M."/>
            <person name="Meinhardt L.W."/>
            <person name="Bailey B.A."/>
        </authorList>
    </citation>
    <scope>NUCLEOTIDE SEQUENCE [LARGE SCALE GENOMIC DNA]</scope>
    <source>
        <strain evidence="4">zdho120</strain>
    </source>
</reference>
<gene>
    <name evidence="3" type="ORF">PHMEG_00022369</name>
</gene>
<evidence type="ECO:0000313" key="3">
    <source>
        <dbReference type="EMBL" id="OWZ05530.1"/>
    </source>
</evidence>
<dbReference type="PANTHER" id="PTHR45786:SF74">
    <property type="entry name" value="ATP-DEPENDENT DNA HELICASE"/>
    <property type="match status" value="1"/>
</dbReference>
<keyword evidence="3" id="KW-0378">Hydrolase</keyword>
<sequence length="209" mass="23413">MYELKHTVQDSVTGRDRQQNTSNGTIELDANDVGRRLILPPSFTGGPRYMYQRFMDAMAIVRELGAPNLFITYTCNPKKLTARSNSADLPDIVARGFMQKLKAINKNPDESVLGIQAARIHVVEYQKRGLPHAHILLISRPVDRPLTAEDVNRLVSAERPDKEKHPHAFETVVVCMLHGPCGDAYPNCPRMKNGKCDTMSVKTFRVGDV</sequence>
<keyword evidence="3" id="KW-0067">ATP-binding</keyword>
<dbReference type="InterPro" id="IPR025476">
    <property type="entry name" value="Helitron_helicase-like"/>
</dbReference>
<dbReference type="AlphaFoldDB" id="A0A225VLX6"/>
<dbReference type="OrthoDB" id="120387at2759"/>
<proteinExistence type="predicted"/>
<comment type="caution">
    <text evidence="3">The sequence shown here is derived from an EMBL/GenBank/DDBJ whole genome shotgun (WGS) entry which is preliminary data.</text>
</comment>
<evidence type="ECO:0000259" key="2">
    <source>
        <dbReference type="Pfam" id="PF14214"/>
    </source>
</evidence>
<organism evidence="3 4">
    <name type="scientific">Phytophthora megakarya</name>
    <dbReference type="NCBI Taxonomy" id="4795"/>
    <lineage>
        <taxon>Eukaryota</taxon>
        <taxon>Sar</taxon>
        <taxon>Stramenopiles</taxon>
        <taxon>Oomycota</taxon>
        <taxon>Peronosporomycetes</taxon>
        <taxon>Peronosporales</taxon>
        <taxon>Peronosporaceae</taxon>
        <taxon>Phytophthora</taxon>
    </lineage>
</organism>
<feature type="domain" description="Helitron helicase-like" evidence="2">
    <location>
        <begin position="27"/>
        <end position="137"/>
    </location>
</feature>
<evidence type="ECO:0000313" key="4">
    <source>
        <dbReference type="Proteomes" id="UP000198211"/>
    </source>
</evidence>
<keyword evidence="3" id="KW-0347">Helicase</keyword>
<feature type="compositionally biased region" description="Basic and acidic residues" evidence="1">
    <location>
        <begin position="1"/>
        <end position="18"/>
    </location>
</feature>
<accession>A0A225VLX6</accession>
<dbReference type="GO" id="GO:0004386">
    <property type="term" value="F:helicase activity"/>
    <property type="evidence" value="ECO:0007669"/>
    <property type="project" value="UniProtKB-KW"/>
</dbReference>
<protein>
    <submittedName>
        <fullName evidence="3">Helitron helicase</fullName>
    </submittedName>
</protein>
<name>A0A225VLX6_9STRA</name>